<organism evidence="2 3">
    <name type="scientific">Collybiopsis luxurians FD-317 M1</name>
    <dbReference type="NCBI Taxonomy" id="944289"/>
    <lineage>
        <taxon>Eukaryota</taxon>
        <taxon>Fungi</taxon>
        <taxon>Dikarya</taxon>
        <taxon>Basidiomycota</taxon>
        <taxon>Agaricomycotina</taxon>
        <taxon>Agaricomycetes</taxon>
        <taxon>Agaricomycetidae</taxon>
        <taxon>Agaricales</taxon>
        <taxon>Marasmiineae</taxon>
        <taxon>Omphalotaceae</taxon>
        <taxon>Collybiopsis</taxon>
        <taxon>Collybiopsis luxurians</taxon>
    </lineage>
</organism>
<name>A0A0D0BA75_9AGAR</name>
<dbReference type="EMBL" id="KN834870">
    <property type="protein sequence ID" value="KIK51186.1"/>
    <property type="molecule type" value="Genomic_DNA"/>
</dbReference>
<evidence type="ECO:0000313" key="2">
    <source>
        <dbReference type="EMBL" id="KIK51186.1"/>
    </source>
</evidence>
<accession>A0A0D0BA75</accession>
<gene>
    <name evidence="2" type="ORF">GYMLUDRAFT_404898</name>
</gene>
<feature type="domain" description="BTB" evidence="1">
    <location>
        <begin position="20"/>
        <end position="79"/>
    </location>
</feature>
<reference evidence="2 3" key="1">
    <citation type="submission" date="2014-04" db="EMBL/GenBank/DDBJ databases">
        <title>Evolutionary Origins and Diversification of the Mycorrhizal Mutualists.</title>
        <authorList>
            <consortium name="DOE Joint Genome Institute"/>
            <consortium name="Mycorrhizal Genomics Consortium"/>
            <person name="Kohler A."/>
            <person name="Kuo A."/>
            <person name="Nagy L.G."/>
            <person name="Floudas D."/>
            <person name="Copeland A."/>
            <person name="Barry K.W."/>
            <person name="Cichocki N."/>
            <person name="Veneault-Fourrey C."/>
            <person name="LaButti K."/>
            <person name="Lindquist E.A."/>
            <person name="Lipzen A."/>
            <person name="Lundell T."/>
            <person name="Morin E."/>
            <person name="Murat C."/>
            <person name="Riley R."/>
            <person name="Ohm R."/>
            <person name="Sun H."/>
            <person name="Tunlid A."/>
            <person name="Henrissat B."/>
            <person name="Grigoriev I.V."/>
            <person name="Hibbett D.S."/>
            <person name="Martin F."/>
        </authorList>
    </citation>
    <scope>NUCLEOTIDE SEQUENCE [LARGE SCALE GENOMIC DNA]</scope>
    <source>
        <strain evidence="2 3">FD-317 M1</strain>
    </source>
</reference>
<protein>
    <recommendedName>
        <fullName evidence="1">BTB domain-containing protein</fullName>
    </recommendedName>
</protein>
<dbReference type="Proteomes" id="UP000053593">
    <property type="component" value="Unassembled WGS sequence"/>
</dbReference>
<keyword evidence="3" id="KW-1185">Reference proteome</keyword>
<dbReference type="Gene3D" id="3.30.710.10">
    <property type="entry name" value="Potassium Channel Kv1.1, Chain A"/>
    <property type="match status" value="1"/>
</dbReference>
<dbReference type="PROSITE" id="PS50097">
    <property type="entry name" value="BTB"/>
    <property type="match status" value="1"/>
</dbReference>
<dbReference type="Pfam" id="PF00651">
    <property type="entry name" value="BTB"/>
    <property type="match status" value="1"/>
</dbReference>
<dbReference type="SMART" id="SM00225">
    <property type="entry name" value="BTB"/>
    <property type="match status" value="1"/>
</dbReference>
<proteinExistence type="predicted"/>
<dbReference type="AlphaFoldDB" id="A0A0D0BA75"/>
<dbReference type="HOGENOM" id="CLU_075133_3_1_1"/>
<evidence type="ECO:0000259" key="1">
    <source>
        <dbReference type="PROSITE" id="PS50097"/>
    </source>
</evidence>
<sequence>MSSTDTELVADSRSNKFQNGDVTFRSSDRVLFKVHRLNLEVVSQVFPATKLTSSNEIANLEEDSTTLDILFSFLYPDRIPNLTPLSFEKIVDVANAANKYGMDAAMIICHLHLQEFASKYPVTILKLAGQHDSDRLIAAVAPYLLSLTPTEVQSMGVPSKYCVKWVSMYIANLKNLVSLISSICE</sequence>
<dbReference type="SUPFAM" id="SSF54695">
    <property type="entry name" value="POZ domain"/>
    <property type="match status" value="1"/>
</dbReference>
<dbReference type="InterPro" id="IPR000210">
    <property type="entry name" value="BTB/POZ_dom"/>
</dbReference>
<dbReference type="InterPro" id="IPR011333">
    <property type="entry name" value="SKP1/BTB/POZ_sf"/>
</dbReference>
<evidence type="ECO:0000313" key="3">
    <source>
        <dbReference type="Proteomes" id="UP000053593"/>
    </source>
</evidence>
<dbReference type="OrthoDB" id="3184970at2759"/>